<accession>S9SEP5</accession>
<dbReference type="AlphaFoldDB" id="S9SEP5"/>
<dbReference type="RefSeq" id="WP_020042178.1">
    <property type="nucleotide sequence ID" value="NZ_KE557274.1"/>
</dbReference>
<dbReference type="OrthoDB" id="8479568at2"/>
<proteinExistence type="predicted"/>
<name>S9SEP5_9RHOB</name>
<dbReference type="EMBL" id="APVH01000012">
    <property type="protein sequence ID" value="EPX84749.1"/>
    <property type="molecule type" value="Genomic_DNA"/>
</dbReference>
<dbReference type="Proteomes" id="UP000015347">
    <property type="component" value="Unassembled WGS sequence"/>
</dbReference>
<dbReference type="STRING" id="1123237.Salmuc_01322"/>
<organism evidence="1 2">
    <name type="scientific">Salipiger mucosus DSM 16094</name>
    <dbReference type="NCBI Taxonomy" id="1123237"/>
    <lineage>
        <taxon>Bacteria</taxon>
        <taxon>Pseudomonadati</taxon>
        <taxon>Pseudomonadota</taxon>
        <taxon>Alphaproteobacteria</taxon>
        <taxon>Rhodobacterales</taxon>
        <taxon>Roseobacteraceae</taxon>
        <taxon>Salipiger</taxon>
    </lineage>
</organism>
<dbReference type="HOGENOM" id="CLU_1721053_0_0_5"/>
<evidence type="ECO:0000313" key="1">
    <source>
        <dbReference type="EMBL" id="EPX84749.1"/>
    </source>
</evidence>
<protein>
    <submittedName>
        <fullName evidence="1">Uncharacterized protein</fullName>
    </submittedName>
</protein>
<sequence>MEWMRCREHRPPNEPGEIRVRVTEEILGLVMTPEWTTEMRLCGMGFGESEWWPNELCHWNGSRRRFIADYEWRPVLDGDPKGIIWHGLDMLDCPFTGKQPEVGYLGRWIGAPPNRAEWLSLRSHLVDRNGFIDAARMRDAWNQRVPQPQPAQ</sequence>
<reference evidence="2" key="1">
    <citation type="journal article" date="2014" name="Stand. Genomic Sci.">
        <title>Genome sequence of the exopolysaccharide-producing Salipiger mucosus type strain (DSM 16094(T)), a moderately halophilic member of the Roseobacter clade.</title>
        <authorList>
            <person name="Riedel T."/>
            <person name="Spring S."/>
            <person name="Fiebig A."/>
            <person name="Petersen J."/>
            <person name="Kyrpides N.C."/>
            <person name="Goker M."/>
            <person name="Klenk H.P."/>
        </authorList>
    </citation>
    <scope>NUCLEOTIDE SEQUENCE [LARGE SCALE GENOMIC DNA]</scope>
    <source>
        <strain evidence="2">DSM 16094</strain>
    </source>
</reference>
<keyword evidence="2" id="KW-1185">Reference proteome</keyword>
<evidence type="ECO:0000313" key="2">
    <source>
        <dbReference type="Proteomes" id="UP000015347"/>
    </source>
</evidence>
<comment type="caution">
    <text evidence="1">The sequence shown here is derived from an EMBL/GenBank/DDBJ whole genome shotgun (WGS) entry which is preliminary data.</text>
</comment>
<gene>
    <name evidence="1" type="ORF">Salmuc_01322</name>
</gene>